<sequence>MTAGFHEVRFPQRLSLATSGGPVRRTDVVNLSNGRETRNSRWKDARRSYDAGSGIRSVGDLFEVMEFFEARSGELYGFRFRDPVDWTSSRPGAPVTPLDQVVGIGDGTTRRFQLTKTYGDAGGRSTRAIAKPAVGTVKIAVNGVLLAPPSFSCDPATGVVMFVADAIPRSGMTISAGFEFDVPVRFATDRIDINLSAFNAGRIPSIPLMEILP</sequence>
<dbReference type="EMBL" id="PCDP01000001">
    <property type="protein sequence ID" value="PZM17081.1"/>
    <property type="molecule type" value="Genomic_DNA"/>
</dbReference>
<proteinExistence type="predicted"/>
<organism evidence="2 3">
    <name type="scientific">Rhizobium tubonense</name>
    <dbReference type="NCBI Taxonomy" id="484088"/>
    <lineage>
        <taxon>Bacteria</taxon>
        <taxon>Pseudomonadati</taxon>
        <taxon>Pseudomonadota</taxon>
        <taxon>Alphaproteobacteria</taxon>
        <taxon>Hyphomicrobiales</taxon>
        <taxon>Rhizobiaceae</taxon>
        <taxon>Rhizobium/Agrobacterium group</taxon>
        <taxon>Rhizobium</taxon>
    </lineage>
</organism>
<dbReference type="OrthoDB" id="1685145at2"/>
<dbReference type="Proteomes" id="UP000248925">
    <property type="component" value="Unassembled WGS sequence"/>
</dbReference>
<keyword evidence="2" id="KW-0378">Hydrolase</keyword>
<accession>A0A2W4D0U7</accession>
<dbReference type="RefSeq" id="WP_111158408.1">
    <property type="nucleotide sequence ID" value="NZ_PCDP01000001.1"/>
</dbReference>
<reference evidence="2 3" key="1">
    <citation type="journal article" date="2018" name="Sci. Rep.">
        <title>Rhizobium tumorigenes sp. nov., a novel plant tumorigenic bacterium isolated from cane gall tumors on thornless blackberry.</title>
        <authorList>
            <person name="Kuzmanovi N."/>
            <person name="Smalla K."/>
            <person name="Gronow S."/>
            <person name="PuBawska J."/>
        </authorList>
    </citation>
    <scope>NUCLEOTIDE SEQUENCE [LARGE SCALE GENOMIC DNA]</scope>
    <source>
        <strain evidence="2 3">CCBAU 85046</strain>
    </source>
</reference>
<keyword evidence="3" id="KW-1185">Reference proteome</keyword>
<feature type="domain" description="DUF2460" evidence="1">
    <location>
        <begin position="6"/>
        <end position="211"/>
    </location>
</feature>
<evidence type="ECO:0000259" key="1">
    <source>
        <dbReference type="Pfam" id="PF09343"/>
    </source>
</evidence>
<evidence type="ECO:0000313" key="2">
    <source>
        <dbReference type="EMBL" id="PZM17081.1"/>
    </source>
</evidence>
<comment type="caution">
    <text evidence="2">The sequence shown here is derived from an EMBL/GenBank/DDBJ whole genome shotgun (WGS) entry which is preliminary data.</text>
</comment>
<dbReference type="AlphaFoldDB" id="A0A2W4D0U7"/>
<evidence type="ECO:0000313" key="3">
    <source>
        <dbReference type="Proteomes" id="UP000248925"/>
    </source>
</evidence>
<protein>
    <submittedName>
        <fullName evidence="2">Glycoside hydrolase family 24</fullName>
    </submittedName>
</protein>
<dbReference type="InterPro" id="IPR011740">
    <property type="entry name" value="DUF2460"/>
</dbReference>
<dbReference type="Pfam" id="PF09343">
    <property type="entry name" value="DUF2460"/>
    <property type="match status" value="1"/>
</dbReference>
<name>A0A2W4D0U7_9HYPH</name>
<dbReference type="NCBIfam" id="TIGR02217">
    <property type="entry name" value="chp_TIGR02217"/>
    <property type="match status" value="1"/>
</dbReference>
<gene>
    <name evidence="2" type="ORF">CPY51_02260</name>
</gene>
<dbReference type="GO" id="GO:0016787">
    <property type="term" value="F:hydrolase activity"/>
    <property type="evidence" value="ECO:0007669"/>
    <property type="project" value="UniProtKB-KW"/>
</dbReference>